<dbReference type="GO" id="GO:0003677">
    <property type="term" value="F:DNA binding"/>
    <property type="evidence" value="ECO:0007669"/>
    <property type="project" value="UniProtKB-KW"/>
</dbReference>
<name>A0ABU4JVD8_9CLOT</name>
<feature type="domain" description="PPC" evidence="1">
    <location>
        <begin position="4"/>
        <end position="140"/>
    </location>
</feature>
<evidence type="ECO:0000313" key="2">
    <source>
        <dbReference type="EMBL" id="MDW8802112.1"/>
    </source>
</evidence>
<dbReference type="CDD" id="cd11378">
    <property type="entry name" value="DUF296"/>
    <property type="match status" value="1"/>
</dbReference>
<evidence type="ECO:0000313" key="3">
    <source>
        <dbReference type="Proteomes" id="UP001281656"/>
    </source>
</evidence>
<dbReference type="InterPro" id="IPR025707">
    <property type="entry name" value="DNA_bp_PD1"/>
</dbReference>
<keyword evidence="3" id="KW-1185">Reference proteome</keyword>
<sequence>MICKKLGSNWVIRIDKGEEIVSNIKEICEKNNIKAGFISAIGAADKVKIGLFNTNTKVYHSETLSGDFEITNLTGNVSRKDGEVYIHLHITVSDEEYKAYGGHLNEAWISGTCEMLLTEVDGEIGRQFDDNSGLNIFELK</sequence>
<accession>A0ABU4JVD8</accession>
<proteinExistence type="predicted"/>
<dbReference type="Proteomes" id="UP001281656">
    <property type="component" value="Unassembled WGS sequence"/>
</dbReference>
<dbReference type="PIRSF" id="PIRSF016702">
    <property type="entry name" value="DNA_bp_PD1"/>
    <property type="match status" value="1"/>
</dbReference>
<dbReference type="EMBL" id="JARUJP010000016">
    <property type="protein sequence ID" value="MDW8802112.1"/>
    <property type="molecule type" value="Genomic_DNA"/>
</dbReference>
<comment type="caution">
    <text evidence="2">The sequence shown here is derived from an EMBL/GenBank/DDBJ whole genome shotgun (WGS) entry which is preliminary data.</text>
</comment>
<dbReference type="PROSITE" id="PS51742">
    <property type="entry name" value="PPC"/>
    <property type="match status" value="1"/>
</dbReference>
<reference evidence="2 3" key="1">
    <citation type="submission" date="2023-04" db="EMBL/GenBank/DDBJ databases">
        <title>Clostridium tannerae sp. nov., isolated from the fecal material of an alpaca.</title>
        <authorList>
            <person name="Miller S."/>
            <person name="Hendry M."/>
            <person name="King J."/>
            <person name="Sankaranarayanan K."/>
            <person name="Lawson P.A."/>
        </authorList>
    </citation>
    <scope>NUCLEOTIDE SEQUENCE [LARGE SCALE GENOMIC DNA]</scope>
    <source>
        <strain evidence="2 3">A1-XYC3</strain>
    </source>
</reference>
<dbReference type="Gene3D" id="3.30.1330.80">
    <property type="entry name" value="Hypothetical protein, similar to alpha- acetolactate decarboxylase, domain 2"/>
    <property type="match status" value="1"/>
</dbReference>
<gene>
    <name evidence="2" type="ORF">P8V03_13220</name>
</gene>
<dbReference type="SUPFAM" id="SSF117856">
    <property type="entry name" value="AF0104/ALDC/Ptd012-like"/>
    <property type="match status" value="1"/>
</dbReference>
<dbReference type="RefSeq" id="WP_261669926.1">
    <property type="nucleotide sequence ID" value="NZ_JARUJP010000016.1"/>
</dbReference>
<protein>
    <submittedName>
        <fullName evidence="2">DNA-binding protein</fullName>
    </submittedName>
</protein>
<dbReference type="PANTHER" id="PTHR34988:SF1">
    <property type="entry name" value="DNA-BINDING PROTEIN"/>
    <property type="match status" value="1"/>
</dbReference>
<dbReference type="Pfam" id="PF03479">
    <property type="entry name" value="PCC"/>
    <property type="match status" value="1"/>
</dbReference>
<dbReference type="PANTHER" id="PTHR34988">
    <property type="entry name" value="PROTEIN, PUTATIVE-RELATED"/>
    <property type="match status" value="1"/>
</dbReference>
<evidence type="ECO:0000259" key="1">
    <source>
        <dbReference type="PROSITE" id="PS51742"/>
    </source>
</evidence>
<keyword evidence="2" id="KW-0238">DNA-binding</keyword>
<dbReference type="InterPro" id="IPR005175">
    <property type="entry name" value="PPC_dom"/>
</dbReference>
<organism evidence="2 3">
    <name type="scientific">Clostridium tanneri</name>
    <dbReference type="NCBI Taxonomy" id="3037988"/>
    <lineage>
        <taxon>Bacteria</taxon>
        <taxon>Bacillati</taxon>
        <taxon>Bacillota</taxon>
        <taxon>Clostridia</taxon>
        <taxon>Eubacteriales</taxon>
        <taxon>Clostridiaceae</taxon>
        <taxon>Clostridium</taxon>
    </lineage>
</organism>